<evidence type="ECO:0000256" key="10">
    <source>
        <dbReference type="SAM" id="Phobius"/>
    </source>
</evidence>
<name>A0ABQ0L298_MYCCL</name>
<keyword evidence="4 10" id="KW-0812">Transmembrane</keyword>
<evidence type="ECO:0000256" key="3">
    <source>
        <dbReference type="ARBA" id="ARBA00022448"/>
    </source>
</evidence>
<feature type="transmembrane region" description="Helical" evidence="10">
    <location>
        <begin position="96"/>
        <end position="117"/>
    </location>
</feature>
<evidence type="ECO:0000256" key="4">
    <source>
        <dbReference type="ARBA" id="ARBA00022692"/>
    </source>
</evidence>
<keyword evidence="3" id="KW-0813">Transport</keyword>
<feature type="transmembrane region" description="Helical" evidence="10">
    <location>
        <begin position="228"/>
        <end position="246"/>
    </location>
</feature>
<feature type="transmembrane region" description="Helical" evidence="10">
    <location>
        <begin position="137"/>
        <end position="158"/>
    </location>
</feature>
<proteinExistence type="inferred from homology"/>
<feature type="transmembrane region" description="Helical" evidence="10">
    <location>
        <begin position="306"/>
        <end position="324"/>
    </location>
</feature>
<feature type="transmembrane region" description="Helical" evidence="10">
    <location>
        <begin position="170"/>
        <end position="194"/>
    </location>
</feature>
<feature type="transmembrane region" description="Helical" evidence="10">
    <location>
        <begin position="471"/>
        <end position="490"/>
    </location>
</feature>
<evidence type="ECO:0000256" key="2">
    <source>
        <dbReference type="ARBA" id="ARBA00008807"/>
    </source>
</evidence>
<dbReference type="InterPro" id="IPR004813">
    <property type="entry name" value="OPT"/>
</dbReference>
<comment type="subcellular location">
    <subcellularLocation>
        <location evidence="1">Membrane</location>
        <topology evidence="1">Multi-pass membrane protein</topology>
    </subcellularLocation>
</comment>
<evidence type="ECO:0000313" key="12">
    <source>
        <dbReference type="Proteomes" id="UP000815677"/>
    </source>
</evidence>
<keyword evidence="12" id="KW-1185">Reference proteome</keyword>
<keyword evidence="5" id="KW-0571">Peptide transport</keyword>
<gene>
    <name evidence="11" type="ORF">MCHLO_02876</name>
</gene>
<feature type="region of interest" description="Disordered" evidence="9">
    <location>
        <begin position="1"/>
        <end position="30"/>
    </location>
</feature>
<accession>A0ABQ0L298</accession>
<reference evidence="11" key="1">
    <citation type="submission" date="2014-09" db="EMBL/GenBank/DDBJ databases">
        <title>Genome sequence of the luminous mushroom Mycena chlorophos for searching fungal bioluminescence genes.</title>
        <authorList>
            <person name="Tanaka Y."/>
            <person name="Kasuga D."/>
            <person name="Oba Y."/>
            <person name="Hase S."/>
            <person name="Sato K."/>
            <person name="Oba Y."/>
            <person name="Sakakibara Y."/>
        </authorList>
    </citation>
    <scope>NUCLEOTIDE SEQUENCE</scope>
</reference>
<evidence type="ECO:0000256" key="7">
    <source>
        <dbReference type="ARBA" id="ARBA00022989"/>
    </source>
</evidence>
<feature type="transmembrane region" description="Helical" evidence="10">
    <location>
        <begin position="708"/>
        <end position="728"/>
    </location>
</feature>
<dbReference type="PANTHER" id="PTHR22601">
    <property type="entry name" value="ISP4 LIKE PROTEIN"/>
    <property type="match status" value="1"/>
</dbReference>
<evidence type="ECO:0000256" key="6">
    <source>
        <dbReference type="ARBA" id="ARBA00022927"/>
    </source>
</evidence>
<comment type="similarity">
    <text evidence="2">Belongs to the oligopeptide OPT transporter family.</text>
</comment>
<evidence type="ECO:0000256" key="1">
    <source>
        <dbReference type="ARBA" id="ARBA00004141"/>
    </source>
</evidence>
<feature type="transmembrane region" description="Helical" evidence="10">
    <location>
        <begin position="496"/>
        <end position="521"/>
    </location>
</feature>
<keyword evidence="7 10" id="KW-1133">Transmembrane helix</keyword>
<feature type="compositionally biased region" description="Polar residues" evidence="9">
    <location>
        <begin position="1"/>
        <end position="11"/>
    </location>
</feature>
<sequence>METQPAGSRTSVSDEKLSTTDEKHDLKGSDIEVADQPAEGEFEVLHDERDIATHVIDVEDDETLSPWTFRAFFLGLGLSAFGGVLAEIYYFKPQTVLVSTMFLAIIAFILGKGMEIIPPIGPLRYLNPFPYNKKENAFVVIMASAAANSALGTEVLAVQRLFYDITPNAAASIFLLFSSQLAGYGIGGLFRRALLYPSKMLYPGALPLVSMLDALYKDAEGARKKRRLFWIAFTVIFFWEILPEWMFPLLTGFSIFCLANPRSGDFTRVFGGSNGNEGLGLLSLCLDWQYISGGVNPMAIPLKAQVSNFIGYILCMVVFCGVYYNNIWSAKSFPFVGLRFTSFFFFSKAGLQLSQELFYANGTVYDQLLILNSNFEVDPTLLAEQGLPFYASTWVVQLLTTNLGMAATFTHLLLWNRDELRAAWSWATPSALKQSFATFNWRFWQDTGMREDDPETDPHYREMLKYPDAPNSWYFVTLLISLIIALVLIYKTNSTLPWWGLIVSLLLATISIVFFGALYAITGLQFIIQPFVQMIGGFIHPGKPVANMYFVLYSYNSVSQAQLLLKDLKIAQYTKLPPRAAFTAQILGTLLGAILNFCEIACIDREERGLTTPCQVLMNSIIDNQRDILLSVEGTNIWSGQQPQQYNSQAIAWGGLSHQLFAINQRYQWTAWAYVVGLIVPVPFWLVYRFFPKLRTDYLYTPVICYYIGWLCVGINSSIFSYFSIAFISQCQIRKLKALLCEIQLRPRLRPRRRNPSHGIHPLVRRPRSLRKRASIPAMVGREPERKLRSVPGYRIGTPVGGVDTRTQRDL</sequence>
<evidence type="ECO:0000313" key="11">
    <source>
        <dbReference type="EMBL" id="GAT45290.1"/>
    </source>
</evidence>
<keyword evidence="6" id="KW-0653">Protein transport</keyword>
<dbReference type="EMBL" id="DF841031">
    <property type="protein sequence ID" value="GAT45290.1"/>
    <property type="molecule type" value="Genomic_DNA"/>
</dbReference>
<evidence type="ECO:0000256" key="5">
    <source>
        <dbReference type="ARBA" id="ARBA00022856"/>
    </source>
</evidence>
<dbReference type="InterPro" id="IPR004648">
    <property type="entry name" value="Oligpept_transpt"/>
</dbReference>
<feature type="transmembrane region" description="Helical" evidence="10">
    <location>
        <begin position="669"/>
        <end position="688"/>
    </location>
</feature>
<feature type="transmembrane region" description="Helical" evidence="10">
    <location>
        <begin position="336"/>
        <end position="354"/>
    </location>
</feature>
<feature type="transmembrane region" description="Helical" evidence="10">
    <location>
        <begin position="67"/>
        <end position="89"/>
    </location>
</feature>
<dbReference type="Pfam" id="PF03169">
    <property type="entry name" value="OPT"/>
    <property type="match status" value="1"/>
</dbReference>
<keyword evidence="8 10" id="KW-0472">Membrane</keyword>
<organism evidence="11 12">
    <name type="scientific">Mycena chlorophos</name>
    <name type="common">Agaric fungus</name>
    <name type="synonym">Agaricus chlorophos</name>
    <dbReference type="NCBI Taxonomy" id="658473"/>
    <lineage>
        <taxon>Eukaryota</taxon>
        <taxon>Fungi</taxon>
        <taxon>Dikarya</taxon>
        <taxon>Basidiomycota</taxon>
        <taxon>Agaricomycotina</taxon>
        <taxon>Agaricomycetes</taxon>
        <taxon>Agaricomycetidae</taxon>
        <taxon>Agaricales</taxon>
        <taxon>Marasmiineae</taxon>
        <taxon>Mycenaceae</taxon>
        <taxon>Mycena</taxon>
    </lineage>
</organism>
<evidence type="ECO:0000256" key="9">
    <source>
        <dbReference type="SAM" id="MobiDB-lite"/>
    </source>
</evidence>
<protein>
    <submittedName>
        <fullName evidence="11">OPT oligopeptide transporter</fullName>
    </submittedName>
</protein>
<feature type="compositionally biased region" description="Basic and acidic residues" evidence="9">
    <location>
        <begin position="12"/>
        <end position="30"/>
    </location>
</feature>
<feature type="transmembrane region" description="Helical" evidence="10">
    <location>
        <begin position="394"/>
        <end position="415"/>
    </location>
</feature>
<dbReference type="Proteomes" id="UP000815677">
    <property type="component" value="Unassembled WGS sequence"/>
</dbReference>
<dbReference type="NCBIfam" id="TIGR00728">
    <property type="entry name" value="OPT_sfam"/>
    <property type="match status" value="1"/>
</dbReference>
<evidence type="ECO:0000256" key="8">
    <source>
        <dbReference type="ARBA" id="ARBA00023136"/>
    </source>
</evidence>